<organism evidence="5 6">
    <name type="scientific">Amphibalanus amphitrite</name>
    <name type="common">Striped barnacle</name>
    <name type="synonym">Balanus amphitrite</name>
    <dbReference type="NCBI Taxonomy" id="1232801"/>
    <lineage>
        <taxon>Eukaryota</taxon>
        <taxon>Metazoa</taxon>
        <taxon>Ecdysozoa</taxon>
        <taxon>Arthropoda</taxon>
        <taxon>Crustacea</taxon>
        <taxon>Multicrustacea</taxon>
        <taxon>Cirripedia</taxon>
        <taxon>Thoracica</taxon>
        <taxon>Thoracicalcarea</taxon>
        <taxon>Balanomorpha</taxon>
        <taxon>Balanoidea</taxon>
        <taxon>Balanidae</taxon>
        <taxon>Amphibalaninae</taxon>
        <taxon>Amphibalanus</taxon>
    </lineage>
</organism>
<dbReference type="GO" id="GO:0005975">
    <property type="term" value="P:carbohydrate metabolic process"/>
    <property type="evidence" value="ECO:0007669"/>
    <property type="project" value="InterPro"/>
</dbReference>
<dbReference type="PROSITE" id="PS01209">
    <property type="entry name" value="LDLRA_1"/>
    <property type="match status" value="1"/>
</dbReference>
<dbReference type="InterPro" id="IPR023415">
    <property type="entry name" value="LDLR_class-A_CS"/>
</dbReference>
<dbReference type="SMART" id="SM00192">
    <property type="entry name" value="LDLa"/>
    <property type="match status" value="1"/>
</dbReference>
<dbReference type="InterPro" id="IPR011330">
    <property type="entry name" value="Glyco_hydro/deAcase_b/a-brl"/>
</dbReference>
<dbReference type="Pfam" id="PF01607">
    <property type="entry name" value="CBM_14"/>
    <property type="match status" value="1"/>
</dbReference>
<feature type="signal peptide" evidence="3">
    <location>
        <begin position="1"/>
        <end position="18"/>
    </location>
</feature>
<evidence type="ECO:0000256" key="2">
    <source>
        <dbReference type="PROSITE-ProRule" id="PRU00124"/>
    </source>
</evidence>
<feature type="chain" id="PRO_5025680615" evidence="3">
    <location>
        <begin position="19"/>
        <end position="532"/>
    </location>
</feature>
<keyword evidence="3" id="KW-0732">Signal</keyword>
<protein>
    <submittedName>
        <fullName evidence="5">Basement membrane-specific heparan sulfate proteoglycan core protein</fullName>
    </submittedName>
</protein>
<dbReference type="InterPro" id="IPR036055">
    <property type="entry name" value="LDL_receptor-like_sf"/>
</dbReference>
<dbReference type="CDD" id="cd00112">
    <property type="entry name" value="LDLa"/>
    <property type="match status" value="1"/>
</dbReference>
<dbReference type="SUPFAM" id="SSF57424">
    <property type="entry name" value="LDL receptor-like module"/>
    <property type="match status" value="1"/>
</dbReference>
<dbReference type="OrthoDB" id="504708at2759"/>
<dbReference type="Gene3D" id="3.20.20.370">
    <property type="entry name" value="Glycoside hydrolase/deacetylase"/>
    <property type="match status" value="1"/>
</dbReference>
<name>A0A6A4W5U1_AMPAM</name>
<feature type="domain" description="Chitin-binding type-2" evidence="4">
    <location>
        <begin position="39"/>
        <end position="105"/>
    </location>
</feature>
<dbReference type="PANTHER" id="PTHR45985:SF5">
    <property type="entry name" value="CHITIN AND LDLR BINDING DEACETYLASE 3"/>
    <property type="match status" value="1"/>
</dbReference>
<keyword evidence="6" id="KW-1185">Reference proteome</keyword>
<dbReference type="Gene3D" id="4.10.400.10">
    <property type="entry name" value="Low-density Lipoprotein Receptor"/>
    <property type="match status" value="1"/>
</dbReference>
<dbReference type="PROSITE" id="PS50940">
    <property type="entry name" value="CHIT_BIND_II"/>
    <property type="match status" value="1"/>
</dbReference>
<dbReference type="InterPro" id="IPR036508">
    <property type="entry name" value="Chitin-bd_dom_sf"/>
</dbReference>
<dbReference type="AlphaFoldDB" id="A0A6A4W5U1"/>
<comment type="caution">
    <text evidence="5">The sequence shown here is derived from an EMBL/GenBank/DDBJ whole genome shotgun (WGS) entry which is preliminary data.</text>
</comment>
<dbReference type="InterPro" id="IPR002172">
    <property type="entry name" value="LDrepeatLR_classA_rpt"/>
</dbReference>
<feature type="disulfide bond" evidence="2">
    <location>
        <begin position="130"/>
        <end position="148"/>
    </location>
</feature>
<dbReference type="Pfam" id="PF00057">
    <property type="entry name" value="Ldl_recept_a"/>
    <property type="match status" value="1"/>
</dbReference>
<evidence type="ECO:0000259" key="4">
    <source>
        <dbReference type="PROSITE" id="PS50940"/>
    </source>
</evidence>
<dbReference type="SMART" id="SM00494">
    <property type="entry name" value="ChtBD2"/>
    <property type="match status" value="1"/>
</dbReference>
<dbReference type="PROSITE" id="PS50068">
    <property type="entry name" value="LDLRA_2"/>
    <property type="match status" value="1"/>
</dbReference>
<gene>
    <name evidence="5" type="primary">HSPG2_2</name>
    <name evidence="5" type="ORF">FJT64_024806</name>
</gene>
<dbReference type="Gene3D" id="2.170.140.10">
    <property type="entry name" value="Chitin binding domain"/>
    <property type="match status" value="1"/>
</dbReference>
<sequence>MWHTIWVVTLLCAGAVNGKQWPGKLRFPWQKDRDSSRYQVPCVSNGKFYRDPNRDPELMHTSDSCAQYYLCIDEEVYEFKCSRDLMFDIDRQICDFKAKVRNCGANVQMTTPKPILNTIEPICPQNHHACGTGDCIPAELFCDGQNDCPDNSDEGWCDPEHDPNAAPKCKYQNCTLPSCWCSTDGTLIPGNLEPSQVPQMVVVTFDDAVNSQNIDIYKKLFNKEKRKNPNGCPYHATYFVSHEFTNYRDVQELWNLGHEIAVHSITHRKPEDWWTNNATIEDWFDEMVGQANIINRYAGISMEDMWGMRVPFLRVGWNRQFVMMQEFGFVYDSSVTAPYSDIPFWPYTLDYRIPHKCVGEGVKCPSRSFPGIWEMVMNQLKVHEYTCAMVDNCPQVEDEEEQFQVFMSNFKRHYTTNRAPFGLYFHTGWFQKKSNLKAFSRFLDAIGQMQDVWVLNNREVIQWMKNPKPLGQINQMEEWKCGKQIPLEDKACNIPNTCHVRSRVLRTDRYLYTCFECPIHYPWLRDEFGVDL</sequence>
<accession>A0A6A4W5U1</accession>
<feature type="disulfide bond" evidence="2">
    <location>
        <begin position="123"/>
        <end position="135"/>
    </location>
</feature>
<dbReference type="EMBL" id="VIIS01000966">
    <property type="protein sequence ID" value="KAF0303227.1"/>
    <property type="molecule type" value="Genomic_DNA"/>
</dbReference>
<dbReference type="SUPFAM" id="SSF88713">
    <property type="entry name" value="Glycoside hydrolase/deacetylase"/>
    <property type="match status" value="1"/>
</dbReference>
<proteinExistence type="predicted"/>
<dbReference type="GO" id="GO:0005576">
    <property type="term" value="C:extracellular region"/>
    <property type="evidence" value="ECO:0007669"/>
    <property type="project" value="InterPro"/>
</dbReference>
<dbReference type="Proteomes" id="UP000440578">
    <property type="component" value="Unassembled WGS sequence"/>
</dbReference>
<reference evidence="5 6" key="1">
    <citation type="submission" date="2019-07" db="EMBL/GenBank/DDBJ databases">
        <title>Draft genome assembly of a fouling barnacle, Amphibalanus amphitrite (Darwin, 1854): The first reference genome for Thecostraca.</title>
        <authorList>
            <person name="Kim W."/>
        </authorList>
    </citation>
    <scope>NUCLEOTIDE SEQUENCE [LARGE SCALE GENOMIC DNA]</scope>
    <source>
        <strain evidence="5">SNU_AA5</strain>
        <tissue evidence="5">Soma without cirri and trophi</tissue>
    </source>
</reference>
<feature type="disulfide bond" evidence="2">
    <location>
        <begin position="142"/>
        <end position="157"/>
    </location>
</feature>
<dbReference type="GO" id="GO:0008061">
    <property type="term" value="F:chitin binding"/>
    <property type="evidence" value="ECO:0007669"/>
    <property type="project" value="InterPro"/>
</dbReference>
<dbReference type="PANTHER" id="PTHR45985">
    <property type="match status" value="1"/>
</dbReference>
<dbReference type="InterPro" id="IPR052740">
    <property type="entry name" value="CE4"/>
</dbReference>
<dbReference type="SUPFAM" id="SSF57625">
    <property type="entry name" value="Invertebrate chitin-binding proteins"/>
    <property type="match status" value="1"/>
</dbReference>
<evidence type="ECO:0000313" key="5">
    <source>
        <dbReference type="EMBL" id="KAF0303227.1"/>
    </source>
</evidence>
<evidence type="ECO:0000256" key="3">
    <source>
        <dbReference type="SAM" id="SignalP"/>
    </source>
</evidence>
<evidence type="ECO:0000256" key="1">
    <source>
        <dbReference type="ARBA" id="ARBA00023157"/>
    </source>
</evidence>
<keyword evidence="1 2" id="KW-1015">Disulfide bond</keyword>
<dbReference type="InterPro" id="IPR002557">
    <property type="entry name" value="Chitin-bd_dom"/>
</dbReference>
<evidence type="ECO:0000313" key="6">
    <source>
        <dbReference type="Proteomes" id="UP000440578"/>
    </source>
</evidence>